<dbReference type="InterPro" id="IPR051908">
    <property type="entry name" value="Ribosomal_N-acetyltransferase"/>
</dbReference>
<dbReference type="InterPro" id="IPR016181">
    <property type="entry name" value="Acyl_CoA_acyltransferase"/>
</dbReference>
<gene>
    <name evidence="2" type="ORF">PGB27_10675</name>
</gene>
<feature type="domain" description="N-acetyltransferase" evidence="1">
    <location>
        <begin position="3"/>
        <end position="160"/>
    </location>
</feature>
<name>A0ABT5SSR1_9PSEU</name>
<dbReference type="Gene3D" id="3.40.630.30">
    <property type="match status" value="1"/>
</dbReference>
<organism evidence="2 3">
    <name type="scientific">Actinomycetospora lemnae</name>
    <dbReference type="NCBI Taxonomy" id="3019891"/>
    <lineage>
        <taxon>Bacteria</taxon>
        <taxon>Bacillati</taxon>
        <taxon>Actinomycetota</taxon>
        <taxon>Actinomycetes</taxon>
        <taxon>Pseudonocardiales</taxon>
        <taxon>Pseudonocardiaceae</taxon>
        <taxon>Actinomycetospora</taxon>
    </lineage>
</organism>
<accession>A0ABT5SSR1</accession>
<dbReference type="PANTHER" id="PTHR43441">
    <property type="entry name" value="RIBOSOMAL-PROTEIN-SERINE ACETYLTRANSFERASE"/>
    <property type="match status" value="1"/>
</dbReference>
<dbReference type="PANTHER" id="PTHR43441:SF6">
    <property type="entry name" value="N-ACETYLTRANSFERASE DOMAIN-CONTAINING PROTEIN"/>
    <property type="match status" value="1"/>
</dbReference>
<dbReference type="InterPro" id="IPR000182">
    <property type="entry name" value="GNAT_dom"/>
</dbReference>
<dbReference type="Proteomes" id="UP001300763">
    <property type="component" value="Unassembled WGS sequence"/>
</dbReference>
<dbReference type="EMBL" id="JAQZAO010000004">
    <property type="protein sequence ID" value="MDD7965809.1"/>
    <property type="molecule type" value="Genomic_DNA"/>
</dbReference>
<protein>
    <submittedName>
        <fullName evidence="2">GNAT family N-acetyltransferase</fullName>
    </submittedName>
</protein>
<dbReference type="Pfam" id="PF13302">
    <property type="entry name" value="Acetyltransf_3"/>
    <property type="match status" value="1"/>
</dbReference>
<dbReference type="CDD" id="cd04301">
    <property type="entry name" value="NAT_SF"/>
    <property type="match status" value="1"/>
</dbReference>
<evidence type="ECO:0000259" key="1">
    <source>
        <dbReference type="PROSITE" id="PS51186"/>
    </source>
</evidence>
<proteinExistence type="predicted"/>
<comment type="caution">
    <text evidence="2">The sequence shown here is derived from an EMBL/GenBank/DDBJ whole genome shotgun (WGS) entry which is preliminary data.</text>
</comment>
<dbReference type="PROSITE" id="PS51186">
    <property type="entry name" value="GNAT"/>
    <property type="match status" value="1"/>
</dbReference>
<dbReference type="SUPFAM" id="SSF55729">
    <property type="entry name" value="Acyl-CoA N-acyltransferases (Nat)"/>
    <property type="match status" value="1"/>
</dbReference>
<reference evidence="2 3" key="1">
    <citation type="submission" date="2023-02" db="EMBL/GenBank/DDBJ databases">
        <title>Genome sequencing required for Actinomycetospora new species description.</title>
        <authorList>
            <person name="Saimee Y."/>
            <person name="Duangmal K."/>
        </authorList>
    </citation>
    <scope>NUCLEOTIDE SEQUENCE [LARGE SCALE GENOMIC DNA]</scope>
    <source>
        <strain evidence="2 3">DW7H6</strain>
    </source>
</reference>
<evidence type="ECO:0000313" key="2">
    <source>
        <dbReference type="EMBL" id="MDD7965809.1"/>
    </source>
</evidence>
<evidence type="ECO:0000313" key="3">
    <source>
        <dbReference type="Proteomes" id="UP001300763"/>
    </source>
</evidence>
<dbReference type="RefSeq" id="WP_274200347.1">
    <property type="nucleotide sequence ID" value="NZ_JAQZAO010000004.1"/>
</dbReference>
<keyword evidence="3" id="KW-1185">Reference proteome</keyword>
<sequence>MGITVVPLQPEQAVTLLTEPEAFTERFGLVLVDGYLAFPEALEPTVTALEGGIDPSWFTHLVVDGAEVVGLGGFTGPPTDGEIEIGYSVAPSRQGRGVATAAVGQWLDRAARGGVRRVRAHTLPAENASTTVLRRHGFVLDGEAIDPDEGTVWRWVRDLRPTADTGD</sequence>